<feature type="transmembrane region" description="Helical" evidence="7">
    <location>
        <begin position="95"/>
        <end position="112"/>
    </location>
</feature>
<dbReference type="AlphaFoldDB" id="A0A1W0XD04"/>
<comment type="similarity">
    <text evidence="2">Belongs to the SVP26 family.</text>
</comment>
<dbReference type="PANTHER" id="PTHR13144:SF0">
    <property type="entry name" value="PROTEIN TEX261"/>
    <property type="match status" value="1"/>
</dbReference>
<dbReference type="Proteomes" id="UP000192578">
    <property type="component" value="Unassembled WGS sequence"/>
</dbReference>
<dbReference type="GO" id="GO:0000139">
    <property type="term" value="C:Golgi membrane"/>
    <property type="evidence" value="ECO:0007669"/>
    <property type="project" value="TreeGrafter"/>
</dbReference>
<dbReference type="GO" id="GO:0006888">
    <property type="term" value="P:endoplasmic reticulum to Golgi vesicle-mediated transport"/>
    <property type="evidence" value="ECO:0007669"/>
    <property type="project" value="InterPro"/>
</dbReference>
<reference evidence="9" key="1">
    <citation type="submission" date="2017-01" db="EMBL/GenBank/DDBJ databases">
        <title>Comparative genomics of anhydrobiosis in the tardigrade Hypsibius dujardini.</title>
        <authorList>
            <person name="Yoshida Y."/>
            <person name="Koutsovoulos G."/>
            <person name="Laetsch D."/>
            <person name="Stevens L."/>
            <person name="Kumar S."/>
            <person name="Horikawa D."/>
            <person name="Ishino K."/>
            <person name="Komine S."/>
            <person name="Tomita M."/>
            <person name="Blaxter M."/>
            <person name="Arakawa K."/>
        </authorList>
    </citation>
    <scope>NUCLEOTIDE SEQUENCE [LARGE SCALE GENOMIC DNA]</scope>
    <source>
        <strain evidence="9">Z151</strain>
    </source>
</reference>
<evidence type="ECO:0000256" key="2">
    <source>
        <dbReference type="ARBA" id="ARBA00008096"/>
    </source>
</evidence>
<evidence type="ECO:0000256" key="7">
    <source>
        <dbReference type="SAM" id="Phobius"/>
    </source>
</evidence>
<keyword evidence="6 7" id="KW-0472">Membrane</keyword>
<keyword evidence="4 7" id="KW-0812">Transmembrane</keyword>
<dbReference type="OrthoDB" id="28257at2759"/>
<sequence length="209" mass="23652">MLLWCLTWVSALILLLAVSFALAVSLYFLAELVEENSKTSCKVIRGMIVISATLYTLLVPFEPSFPWTIIVAGLSAQMCHFMLMQTFPAIELKSVWFVGTIALFVLNHYLTFRHFSEVFYPFNEILAFFVLYLWMVPMSLLVSLSANDNVLPTYSNSNNSLGRNHDSNFLTPATQFAQKRKGGYSLKGFLVHIKEKYLPLIGVGEKKGF</sequence>
<comment type="caution">
    <text evidence="8">The sequence shown here is derived from an EMBL/GenBank/DDBJ whole genome shotgun (WGS) entry which is preliminary data.</text>
</comment>
<evidence type="ECO:0000256" key="1">
    <source>
        <dbReference type="ARBA" id="ARBA00004141"/>
    </source>
</evidence>
<keyword evidence="9" id="KW-1185">Reference proteome</keyword>
<name>A0A1W0XD04_HYPEX</name>
<evidence type="ECO:0000313" key="9">
    <source>
        <dbReference type="Proteomes" id="UP000192578"/>
    </source>
</evidence>
<evidence type="ECO:0000256" key="3">
    <source>
        <dbReference type="ARBA" id="ARBA00017877"/>
    </source>
</evidence>
<organism evidence="8 9">
    <name type="scientific">Hypsibius exemplaris</name>
    <name type="common">Freshwater tardigrade</name>
    <dbReference type="NCBI Taxonomy" id="2072580"/>
    <lineage>
        <taxon>Eukaryota</taxon>
        <taxon>Metazoa</taxon>
        <taxon>Ecdysozoa</taxon>
        <taxon>Tardigrada</taxon>
        <taxon>Eutardigrada</taxon>
        <taxon>Parachela</taxon>
        <taxon>Hypsibioidea</taxon>
        <taxon>Hypsibiidae</taxon>
        <taxon>Hypsibius</taxon>
    </lineage>
</organism>
<evidence type="ECO:0000313" key="8">
    <source>
        <dbReference type="EMBL" id="OQV25365.1"/>
    </source>
</evidence>
<evidence type="ECO:0000256" key="5">
    <source>
        <dbReference type="ARBA" id="ARBA00022989"/>
    </source>
</evidence>
<protein>
    <recommendedName>
        <fullName evidence="3">Protein TEX261</fullName>
    </recommendedName>
</protein>
<proteinExistence type="inferred from homology"/>
<dbReference type="EMBL" id="MTYJ01000003">
    <property type="protein sequence ID" value="OQV25365.1"/>
    <property type="molecule type" value="Genomic_DNA"/>
</dbReference>
<feature type="transmembrane region" description="Helical" evidence="7">
    <location>
        <begin position="118"/>
        <end position="136"/>
    </location>
</feature>
<dbReference type="InterPro" id="IPR007277">
    <property type="entry name" value="Svp26/Tex261"/>
</dbReference>
<dbReference type="Pfam" id="PF04148">
    <property type="entry name" value="Erv26"/>
    <property type="match status" value="1"/>
</dbReference>
<dbReference type="PANTHER" id="PTHR13144">
    <property type="entry name" value="TEX261 PROTEIN"/>
    <property type="match status" value="1"/>
</dbReference>
<comment type="subcellular location">
    <subcellularLocation>
        <location evidence="1">Membrane</location>
        <topology evidence="1">Multi-pass membrane protein</topology>
    </subcellularLocation>
</comment>
<gene>
    <name evidence="8" type="ORF">BV898_01044</name>
</gene>
<evidence type="ECO:0000256" key="4">
    <source>
        <dbReference type="ARBA" id="ARBA00022692"/>
    </source>
</evidence>
<evidence type="ECO:0000256" key="6">
    <source>
        <dbReference type="ARBA" id="ARBA00023136"/>
    </source>
</evidence>
<accession>A0A1W0XD04</accession>
<dbReference type="GO" id="GO:0030134">
    <property type="term" value="C:COPII-coated ER to Golgi transport vesicle"/>
    <property type="evidence" value="ECO:0007669"/>
    <property type="project" value="TreeGrafter"/>
</dbReference>
<feature type="transmembrane region" description="Helical" evidence="7">
    <location>
        <begin position="6"/>
        <end position="30"/>
    </location>
</feature>
<dbReference type="GO" id="GO:0005789">
    <property type="term" value="C:endoplasmic reticulum membrane"/>
    <property type="evidence" value="ECO:0007669"/>
    <property type="project" value="TreeGrafter"/>
</dbReference>
<keyword evidence="5 7" id="KW-1133">Transmembrane helix</keyword>
<dbReference type="GO" id="GO:0097020">
    <property type="term" value="F:COPII receptor activity"/>
    <property type="evidence" value="ECO:0007669"/>
    <property type="project" value="InterPro"/>
</dbReference>